<dbReference type="NCBIfam" id="NF033547">
    <property type="entry name" value="transpos_IS1595"/>
    <property type="match status" value="1"/>
</dbReference>
<name>A0A679IXQ9_9HYPH</name>
<dbReference type="SMART" id="SM01126">
    <property type="entry name" value="DDE_Tnp_IS1595"/>
    <property type="match status" value="1"/>
</dbReference>
<organism evidence="2">
    <name type="scientific">Methylobacterium bullatum</name>
    <dbReference type="NCBI Taxonomy" id="570505"/>
    <lineage>
        <taxon>Bacteria</taxon>
        <taxon>Pseudomonadati</taxon>
        <taxon>Pseudomonadota</taxon>
        <taxon>Alphaproteobacteria</taxon>
        <taxon>Hyphomicrobiales</taxon>
        <taxon>Methylobacteriaceae</taxon>
        <taxon>Methylobacterium</taxon>
    </lineage>
</organism>
<dbReference type="InterPro" id="IPR024442">
    <property type="entry name" value="Transposase_Zn_ribbon"/>
</dbReference>
<sequence>MTTVTQHFLLSAAARTLSLKAIYKGGEDKAYQTFKRLRWPETDGEPVCPGCGCLDHYDISTRRRFKCAGCGKQFSVTSGTIFASRKLAFTDLCAAVAIFVNAVKGLSALQLGRDLSVSYKTAFVLAHKLREALSAETRGFGLDGEVEIDGAYFGGSVRPENRKEDRKDRRLKENQSDKRRVVIVMRQRKGRTLTFVAKREAEGVALAQQHVAKGSKVYADEAGHWDDLNAAFPDMGRINHSEAYSADGANTNQAESFFARLRRMVSGQHHFVTARYLHQYAAEAAWKEDHRRDPNGIAFARTIRLALVSPKSWAFCGYWQRRRTVKAA</sequence>
<dbReference type="AlphaFoldDB" id="A0A679IXQ9"/>
<proteinExistence type="predicted"/>
<dbReference type="EMBL" id="LR743504">
    <property type="protein sequence ID" value="CAA2103729.1"/>
    <property type="molecule type" value="Genomic_DNA"/>
</dbReference>
<dbReference type="InterPro" id="IPR024445">
    <property type="entry name" value="Tnp_ISXO2-like"/>
</dbReference>
<dbReference type="Pfam" id="PF12762">
    <property type="entry name" value="DDE_Tnp_IS1595"/>
    <property type="match status" value="1"/>
</dbReference>
<accession>A0A679IXQ9</accession>
<evidence type="ECO:0000259" key="1">
    <source>
        <dbReference type="SMART" id="SM01126"/>
    </source>
</evidence>
<evidence type="ECO:0000313" key="2">
    <source>
        <dbReference type="EMBL" id="CAA2103729.1"/>
    </source>
</evidence>
<dbReference type="Pfam" id="PF12760">
    <property type="entry name" value="Zn_ribbon_IS1595"/>
    <property type="match status" value="1"/>
</dbReference>
<protein>
    <recommendedName>
        <fullName evidence="1">ISXO2-like transposase domain-containing protein</fullName>
    </recommendedName>
</protein>
<feature type="domain" description="ISXO2-like transposase" evidence="1">
    <location>
        <begin position="141"/>
        <end position="289"/>
    </location>
</feature>
<gene>
    <name evidence="2" type="ORF">MBUL_02343</name>
</gene>
<reference evidence="2" key="1">
    <citation type="submission" date="2019-12" db="EMBL/GenBank/DDBJ databases">
        <authorList>
            <person name="Cremers G."/>
        </authorList>
    </citation>
    <scope>NUCLEOTIDE SEQUENCE</scope>
    <source>
        <strain evidence="2">Mbul1</strain>
    </source>
</reference>